<reference evidence="1" key="2">
    <citation type="submission" date="2021-12" db="EMBL/GenBank/DDBJ databases">
        <title>Resequencing data analysis of finger millet.</title>
        <authorList>
            <person name="Hatakeyama M."/>
            <person name="Aluri S."/>
            <person name="Balachadran M.T."/>
            <person name="Sivarajan S.R."/>
            <person name="Poveda L."/>
            <person name="Shimizu-Inatsugi R."/>
            <person name="Schlapbach R."/>
            <person name="Sreeman S.M."/>
            <person name="Shimizu K.K."/>
        </authorList>
    </citation>
    <scope>NUCLEOTIDE SEQUENCE</scope>
</reference>
<protein>
    <submittedName>
        <fullName evidence="1">Uncharacterized protein</fullName>
    </submittedName>
</protein>
<dbReference type="EMBL" id="BQKI01000017">
    <property type="protein sequence ID" value="GJN09912.1"/>
    <property type="molecule type" value="Genomic_DNA"/>
</dbReference>
<reference evidence="1" key="1">
    <citation type="journal article" date="2018" name="DNA Res.">
        <title>Multiple hybrid de novo genome assembly of finger millet, an orphan allotetraploid crop.</title>
        <authorList>
            <person name="Hatakeyama M."/>
            <person name="Aluri S."/>
            <person name="Balachadran M.T."/>
            <person name="Sivarajan S.R."/>
            <person name="Patrignani A."/>
            <person name="Gruter S."/>
            <person name="Poveda L."/>
            <person name="Shimizu-Inatsugi R."/>
            <person name="Baeten J."/>
            <person name="Francoijs K.J."/>
            <person name="Nataraja K.N."/>
            <person name="Reddy Y.A.N."/>
            <person name="Phadnis S."/>
            <person name="Ravikumar R.L."/>
            <person name="Schlapbach R."/>
            <person name="Sreeman S.M."/>
            <person name="Shimizu K.K."/>
        </authorList>
    </citation>
    <scope>NUCLEOTIDE SEQUENCE</scope>
</reference>
<sequence>MAVTVVVAETAARSPAVRLPGGGVGKRRARTGGSKKAPLARVRCASPACTTPRVPVARLRRRGGLTMGCYRGPGPQKHQLCRHVERNPLQGPRVGGWMWRIVVWDRVRVGVSETGGVCQCKDK</sequence>
<evidence type="ECO:0000313" key="2">
    <source>
        <dbReference type="Proteomes" id="UP001054889"/>
    </source>
</evidence>
<gene>
    <name evidence="1" type="primary">ga27966</name>
    <name evidence="1" type="ORF">PR202_ga27966</name>
</gene>
<dbReference type="AlphaFoldDB" id="A0AAV5DII1"/>
<dbReference type="Proteomes" id="UP001054889">
    <property type="component" value="Unassembled WGS sequence"/>
</dbReference>
<proteinExistence type="predicted"/>
<accession>A0AAV5DII1</accession>
<comment type="caution">
    <text evidence="1">The sequence shown here is derived from an EMBL/GenBank/DDBJ whole genome shotgun (WGS) entry which is preliminary data.</text>
</comment>
<keyword evidence="2" id="KW-1185">Reference proteome</keyword>
<organism evidence="1 2">
    <name type="scientific">Eleusine coracana subsp. coracana</name>
    <dbReference type="NCBI Taxonomy" id="191504"/>
    <lineage>
        <taxon>Eukaryota</taxon>
        <taxon>Viridiplantae</taxon>
        <taxon>Streptophyta</taxon>
        <taxon>Embryophyta</taxon>
        <taxon>Tracheophyta</taxon>
        <taxon>Spermatophyta</taxon>
        <taxon>Magnoliopsida</taxon>
        <taxon>Liliopsida</taxon>
        <taxon>Poales</taxon>
        <taxon>Poaceae</taxon>
        <taxon>PACMAD clade</taxon>
        <taxon>Chloridoideae</taxon>
        <taxon>Cynodonteae</taxon>
        <taxon>Eleusininae</taxon>
        <taxon>Eleusine</taxon>
    </lineage>
</organism>
<name>A0AAV5DII1_ELECO</name>
<evidence type="ECO:0000313" key="1">
    <source>
        <dbReference type="EMBL" id="GJN09912.1"/>
    </source>
</evidence>